<evidence type="ECO:0000313" key="10">
    <source>
        <dbReference type="Proteomes" id="UP000245591"/>
    </source>
</evidence>
<feature type="transmembrane region" description="Helical" evidence="7">
    <location>
        <begin position="571"/>
        <end position="595"/>
    </location>
</feature>
<evidence type="ECO:0000256" key="6">
    <source>
        <dbReference type="SAM" id="MobiDB-lite"/>
    </source>
</evidence>
<dbReference type="InterPro" id="IPR013057">
    <property type="entry name" value="AA_transpt_TM"/>
</dbReference>
<dbReference type="PANTHER" id="PTHR22950:SF666">
    <property type="entry name" value="VACUOLAR AMINO ACID TRANSPORTER 4"/>
    <property type="match status" value="1"/>
</dbReference>
<name>A0A2U1IZI0_SMIAN</name>
<keyword evidence="10" id="KW-1185">Reference proteome</keyword>
<dbReference type="Proteomes" id="UP000245591">
    <property type="component" value="Unassembled WGS sequence"/>
</dbReference>
<dbReference type="GO" id="GO:0005774">
    <property type="term" value="C:vacuolar membrane"/>
    <property type="evidence" value="ECO:0007669"/>
    <property type="project" value="TreeGrafter"/>
</dbReference>
<feature type="region of interest" description="Disordered" evidence="6">
    <location>
        <begin position="157"/>
        <end position="179"/>
    </location>
</feature>
<protein>
    <recommendedName>
        <fullName evidence="8">Amino acid transporter transmembrane domain-containing protein</fullName>
    </recommendedName>
</protein>
<feature type="region of interest" description="Disordered" evidence="6">
    <location>
        <begin position="191"/>
        <end position="241"/>
    </location>
</feature>
<evidence type="ECO:0000256" key="7">
    <source>
        <dbReference type="SAM" id="Phobius"/>
    </source>
</evidence>
<feature type="transmembrane region" description="Helical" evidence="7">
    <location>
        <begin position="607"/>
        <end position="628"/>
    </location>
</feature>
<dbReference type="EMBL" id="MBFU01000579">
    <property type="protein sequence ID" value="PVZ98218.1"/>
    <property type="molecule type" value="Genomic_DNA"/>
</dbReference>
<dbReference type="AlphaFoldDB" id="A0A2U1IZI0"/>
<comment type="similarity">
    <text evidence="2">Belongs to the amino acid/polyamine transporter 2 family.</text>
</comment>
<reference evidence="9 10" key="1">
    <citation type="journal article" date="2018" name="MBio">
        <title>Comparative Genomics Reveals the Core Gene Toolbox for the Fungus-Insect Symbiosis.</title>
        <authorList>
            <person name="Wang Y."/>
            <person name="Stata M."/>
            <person name="Wang W."/>
            <person name="Stajich J.E."/>
            <person name="White M.M."/>
            <person name="Moncalvo J.M."/>
        </authorList>
    </citation>
    <scope>NUCLEOTIDE SEQUENCE [LARGE SCALE GENOMIC DNA]</scope>
    <source>
        <strain evidence="9 10">AUS-126-30</strain>
    </source>
</reference>
<sequence>MNNPTDPTKKLLNPEDNSTDDNSQPASIVGSVPIRLPRNAVQNSHEGIDYKYATNALAEIPVPLSSSLGKSPITIQNLGTKRISIDSFSNQKVEPVNSYQDPSTNIIGSKVNKGKMRVSFKPNPENFDSQSEVSGSYEVNKRDAARMLKRHLITTTTQVKVPSRSDVISSSYTGNTGSSALSRSLLSENFVSSDDNSKSNLSKKSKNNAIGRLDSAKSSAIKNKHKKPKTRKEPKTIESEQDEYDSLLESEMDQEDVNITGKYNKAVLKNQNDIIRSDNANVFSREDTSRSHSENETDPNLKTHKALIDPLTLPSGDITHFIYKWQAANAGENSTNLKRIKSYSAVKKIQASSNQEWDIPFEHGEINQPGGFRRYFVRQRAINEGRNPPSQMTAGFVDFISLYGHFAGGNYPSDEDEASSGDEFYEDEERYLEYLNRERLRRSSGVYGSIDGMDRQQPAASHPEGTASSKKAFFLLIKAFVGTGVLFLPKSFYNGGLLFSIVLMAVMAYLALHCMLLLVECHSKFKMSYGDIGYKLMGESARQVVLASIVLSQIGFCCAYAIFIATNTRSLFNAFTNCSMNFPLSFWILVQFVAYIPMSMVRKIKNFSILALIADAFIVVGLVYLLYYDGSVLASKGIAEIQMFNPKTFPLLVGTAVFSFEGIGLVIPVVDSMKKPSEFPRVLSLTVFVSAAIFISVAAISYMAFGKDVETVILVNMTSGGVYTQSVQLLYSLAILFSVPLQLFPAIRILEAGLFTRSGKRNQMVKWQKNVFRLGLCLIVAFISIFVADQLDEFVSMIGSFACVPLSFIYPSIFHYKAIATTRWTKIKDLALFFVGIFTMFYVTNLTFQHWGSSKPPLDQCPTPLF</sequence>
<dbReference type="GO" id="GO:0015179">
    <property type="term" value="F:L-amino acid transmembrane transporter activity"/>
    <property type="evidence" value="ECO:0007669"/>
    <property type="project" value="TreeGrafter"/>
</dbReference>
<keyword evidence="4 7" id="KW-1133">Transmembrane helix</keyword>
<feature type="domain" description="Amino acid transporter transmembrane" evidence="8">
    <location>
        <begin position="466"/>
        <end position="846"/>
    </location>
</feature>
<feature type="transmembrane region" description="Helical" evidence="7">
    <location>
        <begin position="495"/>
        <end position="519"/>
    </location>
</feature>
<feature type="transmembrane region" description="Helical" evidence="7">
    <location>
        <begin position="771"/>
        <end position="788"/>
    </location>
</feature>
<keyword evidence="5 7" id="KW-0472">Membrane</keyword>
<feature type="transmembrane region" description="Helical" evidence="7">
    <location>
        <begin position="682"/>
        <end position="705"/>
    </location>
</feature>
<dbReference type="Gene3D" id="1.20.1740.10">
    <property type="entry name" value="Amino acid/polyamine transporter I"/>
    <property type="match status" value="1"/>
</dbReference>
<evidence type="ECO:0000256" key="4">
    <source>
        <dbReference type="ARBA" id="ARBA00022989"/>
    </source>
</evidence>
<comment type="caution">
    <text evidence="9">The sequence shown here is derived from an EMBL/GenBank/DDBJ whole genome shotgun (WGS) entry which is preliminary data.</text>
</comment>
<evidence type="ECO:0000259" key="8">
    <source>
        <dbReference type="Pfam" id="PF01490"/>
    </source>
</evidence>
<gene>
    <name evidence="9" type="ORF">BB558_005768</name>
</gene>
<feature type="region of interest" description="Disordered" evidence="6">
    <location>
        <begin position="1"/>
        <end position="31"/>
    </location>
</feature>
<feature type="transmembrane region" description="Helical" evidence="7">
    <location>
        <begin position="544"/>
        <end position="565"/>
    </location>
</feature>
<proteinExistence type="inferred from homology"/>
<dbReference type="Pfam" id="PF01490">
    <property type="entry name" value="Aa_trans"/>
    <property type="match status" value="1"/>
</dbReference>
<organism evidence="9 10">
    <name type="scientific">Smittium angustum</name>
    <dbReference type="NCBI Taxonomy" id="133377"/>
    <lineage>
        <taxon>Eukaryota</taxon>
        <taxon>Fungi</taxon>
        <taxon>Fungi incertae sedis</taxon>
        <taxon>Zoopagomycota</taxon>
        <taxon>Kickxellomycotina</taxon>
        <taxon>Harpellomycetes</taxon>
        <taxon>Harpellales</taxon>
        <taxon>Legeriomycetaceae</taxon>
        <taxon>Smittium</taxon>
    </lineage>
</organism>
<evidence type="ECO:0000256" key="5">
    <source>
        <dbReference type="ARBA" id="ARBA00023136"/>
    </source>
</evidence>
<accession>A0A2U1IZI0</accession>
<feature type="transmembrane region" description="Helical" evidence="7">
    <location>
        <begin position="648"/>
        <end position="670"/>
    </location>
</feature>
<evidence type="ECO:0000313" key="9">
    <source>
        <dbReference type="EMBL" id="PVZ98218.1"/>
    </source>
</evidence>
<feature type="transmembrane region" description="Helical" evidence="7">
    <location>
        <begin position="794"/>
        <end position="818"/>
    </location>
</feature>
<evidence type="ECO:0000256" key="2">
    <source>
        <dbReference type="ARBA" id="ARBA00008066"/>
    </source>
</evidence>
<evidence type="ECO:0000256" key="3">
    <source>
        <dbReference type="ARBA" id="ARBA00022692"/>
    </source>
</evidence>
<feature type="transmembrane region" description="Helical" evidence="7">
    <location>
        <begin position="830"/>
        <end position="848"/>
    </location>
</feature>
<evidence type="ECO:0000256" key="1">
    <source>
        <dbReference type="ARBA" id="ARBA00004141"/>
    </source>
</evidence>
<comment type="subcellular location">
    <subcellularLocation>
        <location evidence="1">Membrane</location>
        <topology evidence="1">Multi-pass membrane protein</topology>
    </subcellularLocation>
</comment>
<keyword evidence="3 7" id="KW-0812">Transmembrane</keyword>
<dbReference type="PANTHER" id="PTHR22950">
    <property type="entry name" value="AMINO ACID TRANSPORTER"/>
    <property type="match status" value="1"/>
</dbReference>
<feature type="transmembrane region" description="Helical" evidence="7">
    <location>
        <begin position="729"/>
        <end position="750"/>
    </location>
</feature>